<accession>A0A8S5UE98</accession>
<sequence>MKKIIEIFVFAATLAGMTYGLIEYAKLVF</sequence>
<proteinExistence type="predicted"/>
<keyword evidence="1" id="KW-0449">Lipoprotein</keyword>
<name>A0A8S5UE98_9CAUD</name>
<evidence type="ECO:0000313" key="1">
    <source>
        <dbReference type="EMBL" id="DAF92831.1"/>
    </source>
</evidence>
<dbReference type="EMBL" id="BK016074">
    <property type="protein sequence ID" value="DAF92831.1"/>
    <property type="molecule type" value="Genomic_DNA"/>
</dbReference>
<reference evidence="1" key="1">
    <citation type="journal article" date="2021" name="Proc. Natl. Acad. Sci. U.S.A.">
        <title>A Catalog of Tens of Thousands of Viruses from Human Metagenomes Reveals Hidden Associations with Chronic Diseases.</title>
        <authorList>
            <person name="Tisza M.J."/>
            <person name="Buck C.B."/>
        </authorList>
    </citation>
    <scope>NUCLEOTIDE SEQUENCE</scope>
    <source>
        <strain evidence="1">CtjVy23</strain>
    </source>
</reference>
<protein>
    <submittedName>
        <fullName evidence="1">Prokaryotic membrane lipoprotein lipid attachment site</fullName>
    </submittedName>
</protein>
<organism evidence="1">
    <name type="scientific">Podoviridae sp. ctjVy23</name>
    <dbReference type="NCBI Taxonomy" id="2825271"/>
    <lineage>
        <taxon>Viruses</taxon>
        <taxon>Duplodnaviria</taxon>
        <taxon>Heunggongvirae</taxon>
        <taxon>Uroviricota</taxon>
        <taxon>Caudoviricetes</taxon>
    </lineage>
</organism>